<gene>
    <name evidence="2" type="ORF">MSPICULIGERA_LOCUS24042</name>
</gene>
<keyword evidence="3" id="KW-1185">Reference proteome</keyword>
<feature type="non-terminal residue" evidence="2">
    <location>
        <position position="606"/>
    </location>
</feature>
<accession>A0AA36DH13</accession>
<name>A0AA36DH13_9BILA</name>
<evidence type="ECO:0000256" key="1">
    <source>
        <dbReference type="SAM" id="MobiDB-lite"/>
    </source>
</evidence>
<feature type="compositionally biased region" description="Acidic residues" evidence="1">
    <location>
        <begin position="13"/>
        <end position="24"/>
    </location>
</feature>
<feature type="compositionally biased region" description="Basic and acidic residues" evidence="1">
    <location>
        <begin position="104"/>
        <end position="123"/>
    </location>
</feature>
<protein>
    <submittedName>
        <fullName evidence="2">Uncharacterized protein</fullName>
    </submittedName>
</protein>
<feature type="compositionally biased region" description="Polar residues" evidence="1">
    <location>
        <begin position="29"/>
        <end position="49"/>
    </location>
</feature>
<feature type="compositionally biased region" description="Polar residues" evidence="1">
    <location>
        <begin position="299"/>
        <end position="316"/>
    </location>
</feature>
<organism evidence="2 3">
    <name type="scientific">Mesorhabditis spiculigera</name>
    <dbReference type="NCBI Taxonomy" id="96644"/>
    <lineage>
        <taxon>Eukaryota</taxon>
        <taxon>Metazoa</taxon>
        <taxon>Ecdysozoa</taxon>
        <taxon>Nematoda</taxon>
        <taxon>Chromadorea</taxon>
        <taxon>Rhabditida</taxon>
        <taxon>Rhabditina</taxon>
        <taxon>Rhabditomorpha</taxon>
        <taxon>Rhabditoidea</taxon>
        <taxon>Rhabditidae</taxon>
        <taxon>Mesorhabditinae</taxon>
        <taxon>Mesorhabditis</taxon>
    </lineage>
</organism>
<comment type="caution">
    <text evidence="2">The sequence shown here is derived from an EMBL/GenBank/DDBJ whole genome shotgun (WGS) entry which is preliminary data.</text>
</comment>
<evidence type="ECO:0000313" key="2">
    <source>
        <dbReference type="EMBL" id="CAJ0586034.1"/>
    </source>
</evidence>
<dbReference type="AlphaFoldDB" id="A0AA36DH13"/>
<reference evidence="2" key="1">
    <citation type="submission" date="2023-06" db="EMBL/GenBank/DDBJ databases">
        <authorList>
            <person name="Delattre M."/>
        </authorList>
    </citation>
    <scope>NUCLEOTIDE SEQUENCE</scope>
    <source>
        <strain evidence="2">AF72</strain>
    </source>
</reference>
<evidence type="ECO:0000313" key="3">
    <source>
        <dbReference type="Proteomes" id="UP001177023"/>
    </source>
</evidence>
<feature type="region of interest" description="Disordered" evidence="1">
    <location>
        <begin position="1"/>
        <end position="345"/>
    </location>
</feature>
<sequence>MPTDVWAKADGTSSEEEEESDDESGAPAATTQEAKSQVLQEIKQVTHQSEAVAAPAQSAEKSEQEKRALEERQRLLEAQKSAQAAQAAAMQQAAASRQAQQAGDDERAQAAKRQQEEALKKAQEAQQKAQAEAKARQEAALKQAQEAQAKAQSEAKARQEAAQKQAQEAQAKAQADAKARQEAAQKQAQEAQAKAQADAQARAAQAKAQADALAAQRQAAQQQKAAAQQQKAASQQQAQPQQQQQQQQLGKAPAVKTQELNLGSQATSHAVKQPLKEPGKLAAPVPAKPDAPKEAAQLPGNTALRQTAKAQESSMSDAPLHPVHTAALAGVNAQKPQVKQAGVEERFAEKEEVAQMTLERGPAGIRLQDDTCWQTQKRVAPEIDVPAVGKVTIPEFSDDHEVMRTIVAQPAGFQKVAWNEFPEEKQVERIQAPRVKAQEWKPVNQEEMEVLRTNYNPGRVSAVWPPPQEEIVKDNGAVTRVRVGDDLGWIQQEQHEVPRFPSRTSRINRAWPPPEHEVQTQDVHTSHLGPVVWPPPEFEEKEKEAVDSLHNTLPVGHIDRQWPPAAPEYTMVPQRSPVVDTQHGPQEISETVVTTTQVVRQPMAAK</sequence>
<feature type="compositionally biased region" description="Polar residues" evidence="1">
    <location>
        <begin position="258"/>
        <end position="270"/>
    </location>
</feature>
<proteinExistence type="predicted"/>
<dbReference type="Proteomes" id="UP001177023">
    <property type="component" value="Unassembled WGS sequence"/>
</dbReference>
<feature type="compositionally biased region" description="Basic and acidic residues" evidence="1">
    <location>
        <begin position="60"/>
        <end position="77"/>
    </location>
</feature>
<feature type="compositionally biased region" description="Low complexity" evidence="1">
    <location>
        <begin position="140"/>
        <end position="152"/>
    </location>
</feature>
<dbReference type="EMBL" id="CATQJA010002707">
    <property type="protein sequence ID" value="CAJ0586034.1"/>
    <property type="molecule type" value="Genomic_DNA"/>
</dbReference>
<feature type="compositionally biased region" description="Low complexity" evidence="1">
    <location>
        <begin position="162"/>
        <end position="174"/>
    </location>
</feature>
<feature type="compositionally biased region" description="Low complexity" evidence="1">
    <location>
        <begin position="78"/>
        <end position="102"/>
    </location>
</feature>
<feature type="compositionally biased region" description="Low complexity" evidence="1">
    <location>
        <begin position="184"/>
        <end position="248"/>
    </location>
</feature>